<keyword evidence="2" id="KW-1185">Reference proteome</keyword>
<proteinExistence type="predicted"/>
<sequence length="121" mass="13814">MIRSAATLGTRCLESDGLMSCRQGTCLEPSTALIDLPAIQFISQSFITTIKIFIRLSTLLTNYKRSIITWISQTVINFYKNNEIGAKILLFITKLSEAIWYTRQGERTFETMDNLELHCNL</sequence>
<dbReference type="Proteomes" id="UP000479190">
    <property type="component" value="Unassembled WGS sequence"/>
</dbReference>
<evidence type="ECO:0000313" key="2">
    <source>
        <dbReference type="Proteomes" id="UP000479190"/>
    </source>
</evidence>
<accession>A0A6H5ISC2</accession>
<name>A0A6H5ISC2_9HYME</name>
<dbReference type="EMBL" id="CADCXV010001003">
    <property type="protein sequence ID" value="CAB0040114.1"/>
    <property type="molecule type" value="Genomic_DNA"/>
</dbReference>
<protein>
    <submittedName>
        <fullName evidence="1">Uncharacterized protein</fullName>
    </submittedName>
</protein>
<evidence type="ECO:0000313" key="1">
    <source>
        <dbReference type="EMBL" id="CAB0040114.1"/>
    </source>
</evidence>
<dbReference type="AlphaFoldDB" id="A0A6H5ISC2"/>
<organism evidence="1 2">
    <name type="scientific">Trichogramma brassicae</name>
    <dbReference type="NCBI Taxonomy" id="86971"/>
    <lineage>
        <taxon>Eukaryota</taxon>
        <taxon>Metazoa</taxon>
        <taxon>Ecdysozoa</taxon>
        <taxon>Arthropoda</taxon>
        <taxon>Hexapoda</taxon>
        <taxon>Insecta</taxon>
        <taxon>Pterygota</taxon>
        <taxon>Neoptera</taxon>
        <taxon>Endopterygota</taxon>
        <taxon>Hymenoptera</taxon>
        <taxon>Apocrita</taxon>
        <taxon>Proctotrupomorpha</taxon>
        <taxon>Chalcidoidea</taxon>
        <taxon>Trichogrammatidae</taxon>
        <taxon>Trichogramma</taxon>
    </lineage>
</organism>
<gene>
    <name evidence="1" type="ORF">TBRA_LOCUS11845</name>
</gene>
<reference evidence="1 2" key="1">
    <citation type="submission" date="2020-02" db="EMBL/GenBank/DDBJ databases">
        <authorList>
            <person name="Ferguson B K."/>
        </authorList>
    </citation>
    <scope>NUCLEOTIDE SEQUENCE [LARGE SCALE GENOMIC DNA]</scope>
</reference>